<evidence type="ECO:0000313" key="1">
    <source>
        <dbReference type="EMBL" id="EYC44983.1"/>
    </source>
</evidence>
<dbReference type="AlphaFoldDB" id="A0A016X147"/>
<organism evidence="1 2">
    <name type="scientific">Ancylostoma ceylanicum</name>
    <dbReference type="NCBI Taxonomy" id="53326"/>
    <lineage>
        <taxon>Eukaryota</taxon>
        <taxon>Metazoa</taxon>
        <taxon>Ecdysozoa</taxon>
        <taxon>Nematoda</taxon>
        <taxon>Chromadorea</taxon>
        <taxon>Rhabditida</taxon>
        <taxon>Rhabditina</taxon>
        <taxon>Rhabditomorpha</taxon>
        <taxon>Strongyloidea</taxon>
        <taxon>Ancylostomatidae</taxon>
        <taxon>Ancylostomatinae</taxon>
        <taxon>Ancylostoma</taxon>
    </lineage>
</organism>
<gene>
    <name evidence="1" type="primary">Acey_s0443.g1553</name>
    <name evidence="1" type="ORF">Y032_0443g1553</name>
</gene>
<evidence type="ECO:0000313" key="2">
    <source>
        <dbReference type="Proteomes" id="UP000024635"/>
    </source>
</evidence>
<accession>A0A016X147</accession>
<comment type="caution">
    <text evidence="1">The sequence shown here is derived from an EMBL/GenBank/DDBJ whole genome shotgun (WGS) entry which is preliminary data.</text>
</comment>
<reference evidence="2" key="1">
    <citation type="journal article" date="2015" name="Nat. Genet.">
        <title>The genome and transcriptome of the zoonotic hookworm Ancylostoma ceylanicum identify infection-specific gene families.</title>
        <authorList>
            <person name="Schwarz E.M."/>
            <person name="Hu Y."/>
            <person name="Antoshechkin I."/>
            <person name="Miller M.M."/>
            <person name="Sternberg P.W."/>
            <person name="Aroian R.V."/>
        </authorList>
    </citation>
    <scope>NUCLEOTIDE SEQUENCE</scope>
    <source>
        <strain evidence="2">HY135</strain>
    </source>
</reference>
<protein>
    <submittedName>
        <fullName evidence="1">Uncharacterized protein</fullName>
    </submittedName>
</protein>
<keyword evidence="2" id="KW-1185">Reference proteome</keyword>
<dbReference type="Proteomes" id="UP000024635">
    <property type="component" value="Unassembled WGS sequence"/>
</dbReference>
<name>A0A016X147_9BILA</name>
<sequence>MHRALLRLAPPDIANTSKYIAFFHLPQVISVLHGKTVDDMTLPELQGALNRAFLLASEAFDGTHGEWFQTKPLPKIRCDLTSQTYREPLAL</sequence>
<dbReference type="EMBL" id="JARK01000043">
    <property type="protein sequence ID" value="EYC44983.1"/>
    <property type="molecule type" value="Genomic_DNA"/>
</dbReference>
<proteinExistence type="predicted"/>